<accession>E1YG26</accession>
<feature type="active site" description="Proton donor/acceptor" evidence="7">
    <location>
        <position position="124"/>
    </location>
</feature>
<evidence type="ECO:0000256" key="3">
    <source>
        <dbReference type="ARBA" id="ARBA00022679"/>
    </source>
</evidence>
<evidence type="ECO:0000256" key="5">
    <source>
        <dbReference type="ARBA" id="ARBA00022984"/>
    </source>
</evidence>
<dbReference type="PANTHER" id="PTHR30582">
    <property type="entry name" value="L,D-TRANSPEPTIDASE"/>
    <property type="match status" value="1"/>
</dbReference>
<comment type="pathway">
    <text evidence="1 7">Cell wall biogenesis; peptidoglycan biosynthesis.</text>
</comment>
<dbReference type="GO" id="GO:0008360">
    <property type="term" value="P:regulation of cell shape"/>
    <property type="evidence" value="ECO:0007669"/>
    <property type="project" value="UniProtKB-UniRule"/>
</dbReference>
<dbReference type="SUPFAM" id="SSF141523">
    <property type="entry name" value="L,D-transpeptidase catalytic domain-like"/>
    <property type="match status" value="1"/>
</dbReference>
<dbReference type="CDD" id="cd16913">
    <property type="entry name" value="YkuD_like"/>
    <property type="match status" value="1"/>
</dbReference>
<evidence type="ECO:0000256" key="1">
    <source>
        <dbReference type="ARBA" id="ARBA00004752"/>
    </source>
</evidence>
<keyword evidence="6 7" id="KW-0961">Cell wall biogenesis/degradation</keyword>
<keyword evidence="4 7" id="KW-0133">Cell shape</keyword>
<dbReference type="InterPro" id="IPR005490">
    <property type="entry name" value="LD_TPept_cat_dom"/>
</dbReference>
<dbReference type="Pfam" id="PF03734">
    <property type="entry name" value="YkuD"/>
    <property type="match status" value="1"/>
</dbReference>
<feature type="domain" description="L,D-TPase catalytic" evidence="8">
    <location>
        <begin position="21"/>
        <end position="164"/>
    </location>
</feature>
<comment type="similarity">
    <text evidence="2">Belongs to the YkuD family.</text>
</comment>
<dbReference type="InterPro" id="IPR050979">
    <property type="entry name" value="LD-transpeptidase"/>
</dbReference>
<keyword evidence="3" id="KW-0808">Transferase</keyword>
<dbReference type="GO" id="GO:0071555">
    <property type="term" value="P:cell wall organization"/>
    <property type="evidence" value="ECO:0007669"/>
    <property type="project" value="UniProtKB-UniRule"/>
</dbReference>
<sequence length="164" mass="18280">MLKAKNSALKQKLGSFNPNGVYIVIDTGLNRLYLKRGSKTIQEAIVSCGSGNILKDPSGKRQWVFDTPMGEYHVKSKKISPVWTRPDWAFIEEGEAIPKDPSQRIEKGVLGDYALGFGNGYFIHGTLYTRLLGRNVSHGCIRVGDKDLKTIYNAAELGTRIFIF</sequence>
<evidence type="ECO:0000259" key="8">
    <source>
        <dbReference type="PROSITE" id="PS52029"/>
    </source>
</evidence>
<dbReference type="Gene3D" id="2.40.440.10">
    <property type="entry name" value="L,D-transpeptidase catalytic domain-like"/>
    <property type="match status" value="1"/>
</dbReference>
<evidence type="ECO:0000313" key="9">
    <source>
        <dbReference type="EMBL" id="CBX29520.1"/>
    </source>
</evidence>
<keyword evidence="5 7" id="KW-0573">Peptidoglycan synthesis</keyword>
<dbReference type="GO" id="GO:0018104">
    <property type="term" value="P:peptidoglycan-protein cross-linking"/>
    <property type="evidence" value="ECO:0007669"/>
    <property type="project" value="TreeGrafter"/>
</dbReference>
<feature type="active site" description="Nucleophile" evidence="7">
    <location>
        <position position="140"/>
    </location>
</feature>
<protein>
    <recommendedName>
        <fullName evidence="8">L,D-TPase catalytic domain-containing protein</fullName>
    </recommendedName>
</protein>
<name>E1YG26_9BACT</name>
<reference evidence="9" key="1">
    <citation type="journal article" date="2011" name="Environ. Microbiol.">
        <title>Genomic insights into the metabolic potential of the polycyclic aromatic hydrocarbon degrading sulfate-reducing Deltaproteobacterium N47.</title>
        <authorList>
            <person name="Bergmann F."/>
            <person name="Selesi D."/>
            <person name="Weinmaier T."/>
            <person name="Tischler P."/>
            <person name="Rattei T."/>
            <person name="Meckenstock R.U."/>
        </authorList>
    </citation>
    <scope>NUCLEOTIDE SEQUENCE</scope>
</reference>
<dbReference type="AlphaFoldDB" id="E1YG26"/>
<evidence type="ECO:0000256" key="7">
    <source>
        <dbReference type="PROSITE-ProRule" id="PRU01373"/>
    </source>
</evidence>
<proteinExistence type="inferred from homology"/>
<evidence type="ECO:0000256" key="4">
    <source>
        <dbReference type="ARBA" id="ARBA00022960"/>
    </source>
</evidence>
<dbReference type="GO" id="GO:0016740">
    <property type="term" value="F:transferase activity"/>
    <property type="evidence" value="ECO:0007669"/>
    <property type="project" value="UniProtKB-KW"/>
</dbReference>
<dbReference type="EMBL" id="FR695872">
    <property type="protein sequence ID" value="CBX29520.1"/>
    <property type="molecule type" value="Genomic_DNA"/>
</dbReference>
<organism evidence="9">
    <name type="scientific">uncultured Desulfobacterium sp</name>
    <dbReference type="NCBI Taxonomy" id="201089"/>
    <lineage>
        <taxon>Bacteria</taxon>
        <taxon>Pseudomonadati</taxon>
        <taxon>Thermodesulfobacteriota</taxon>
        <taxon>Desulfobacteria</taxon>
        <taxon>Desulfobacterales</taxon>
        <taxon>Desulfobacteriaceae</taxon>
        <taxon>Desulfobacterium</taxon>
        <taxon>environmental samples</taxon>
    </lineage>
</organism>
<dbReference type="InterPro" id="IPR038063">
    <property type="entry name" value="Transpep_catalytic_dom"/>
</dbReference>
<dbReference type="UniPathway" id="UPA00219"/>
<dbReference type="PROSITE" id="PS52029">
    <property type="entry name" value="LD_TPASE"/>
    <property type="match status" value="1"/>
</dbReference>
<gene>
    <name evidence="9" type="ORF">N47_J05010</name>
</gene>
<dbReference type="GO" id="GO:0005576">
    <property type="term" value="C:extracellular region"/>
    <property type="evidence" value="ECO:0007669"/>
    <property type="project" value="TreeGrafter"/>
</dbReference>
<evidence type="ECO:0000256" key="6">
    <source>
        <dbReference type="ARBA" id="ARBA00023316"/>
    </source>
</evidence>
<evidence type="ECO:0000256" key="2">
    <source>
        <dbReference type="ARBA" id="ARBA00005992"/>
    </source>
</evidence>
<dbReference type="GO" id="GO:0071972">
    <property type="term" value="F:peptidoglycan L,D-transpeptidase activity"/>
    <property type="evidence" value="ECO:0007669"/>
    <property type="project" value="TreeGrafter"/>
</dbReference>